<dbReference type="SUPFAM" id="SSF52540">
    <property type="entry name" value="P-loop containing nucleoside triphosphate hydrolases"/>
    <property type="match status" value="1"/>
</dbReference>
<accession>A0ABV0G1X2</accession>
<name>A0ABV0G1X2_9BURK</name>
<protein>
    <submittedName>
        <fullName evidence="2">AAA family ATPase</fullName>
    </submittedName>
</protein>
<evidence type="ECO:0000313" key="2">
    <source>
        <dbReference type="EMBL" id="MEO3691737.1"/>
    </source>
</evidence>
<comment type="caution">
    <text evidence="2">The sequence shown here is derived from an EMBL/GenBank/DDBJ whole genome shotgun (WGS) entry which is preliminary data.</text>
</comment>
<dbReference type="Pfam" id="PF07724">
    <property type="entry name" value="AAA_2"/>
    <property type="match status" value="1"/>
</dbReference>
<feature type="domain" description="AAA+ ATPase" evidence="1">
    <location>
        <begin position="50"/>
        <end position="212"/>
    </location>
</feature>
<dbReference type="Gene3D" id="1.10.8.60">
    <property type="match status" value="1"/>
</dbReference>
<dbReference type="EMBL" id="JBDPZD010000002">
    <property type="protein sequence ID" value="MEO3691737.1"/>
    <property type="molecule type" value="Genomic_DNA"/>
</dbReference>
<dbReference type="SMART" id="SM00382">
    <property type="entry name" value="AAA"/>
    <property type="match status" value="1"/>
</dbReference>
<organism evidence="2 3">
    <name type="scientific">Roseateles paludis</name>
    <dbReference type="NCBI Taxonomy" id="3145238"/>
    <lineage>
        <taxon>Bacteria</taxon>
        <taxon>Pseudomonadati</taxon>
        <taxon>Pseudomonadota</taxon>
        <taxon>Betaproteobacteria</taxon>
        <taxon>Burkholderiales</taxon>
        <taxon>Sphaerotilaceae</taxon>
        <taxon>Roseateles</taxon>
    </lineage>
</organism>
<gene>
    <name evidence="2" type="ORF">ABDJ85_09670</name>
</gene>
<dbReference type="RefSeq" id="WP_347704551.1">
    <property type="nucleotide sequence ID" value="NZ_JBDPZD010000002.1"/>
</dbReference>
<dbReference type="InterPro" id="IPR027417">
    <property type="entry name" value="P-loop_NTPase"/>
</dbReference>
<dbReference type="InterPro" id="IPR050052">
    <property type="entry name" value="ATP-dep_Clp_protease_ClpX"/>
</dbReference>
<evidence type="ECO:0000313" key="3">
    <source>
        <dbReference type="Proteomes" id="UP001495147"/>
    </source>
</evidence>
<dbReference type="Proteomes" id="UP001495147">
    <property type="component" value="Unassembled WGS sequence"/>
</dbReference>
<dbReference type="InterPro" id="IPR003593">
    <property type="entry name" value="AAA+_ATPase"/>
</dbReference>
<evidence type="ECO:0000259" key="1">
    <source>
        <dbReference type="SMART" id="SM00382"/>
    </source>
</evidence>
<dbReference type="InterPro" id="IPR003959">
    <property type="entry name" value="ATPase_AAA_core"/>
</dbReference>
<dbReference type="Gene3D" id="3.40.50.300">
    <property type="entry name" value="P-loop containing nucleotide triphosphate hydrolases"/>
    <property type="match status" value="1"/>
</dbReference>
<dbReference type="PANTHER" id="PTHR48102">
    <property type="entry name" value="ATP-DEPENDENT CLP PROTEASE ATP-BINDING SUBUNIT CLPX-LIKE, MITOCHONDRIAL-RELATED"/>
    <property type="match status" value="1"/>
</dbReference>
<reference evidence="2 3" key="1">
    <citation type="submission" date="2024-05" db="EMBL/GenBank/DDBJ databases">
        <title>Roseateles sp. DJS-2-20 16S ribosomal RNA gene Genome sequencing and assembly.</title>
        <authorList>
            <person name="Woo H."/>
        </authorList>
    </citation>
    <scope>NUCLEOTIDE SEQUENCE [LARGE SCALE GENOMIC DNA]</scope>
    <source>
        <strain evidence="2 3">DJS-2-20</strain>
    </source>
</reference>
<keyword evidence="3" id="KW-1185">Reference proteome</keyword>
<proteinExistence type="predicted"/>
<sequence>MSAMATNIRAALIKAELDTMVVGQIEAKERLSLLLSMHLSWNASKYPLLAPPNGLIVGPTGSGKTFSIQVASNFLNIPFLVVDSTTLVPSGARNGNTVEWVNERLDELISESRYAATQEYADSTSPSPSNLPKKAIVFFDEFDKLAIRPDDPNRQWKSDVQRMLLKFVEGQYGSQPGAVTRGLLVLVGGAFVGIDGPENIRKRRPEVASLLRSAPKKTLVADDVVNFGFMPEMVARLPAIIQYELLAEDALLRILQHEQTSPLLVWKAHFEQLGKQLVFSDGFMQAVARRAAAVQMGARALQQIVFPALSRKAYAFEDACEAIIEVTEAVLDYKD</sequence>
<dbReference type="PANTHER" id="PTHR48102:SF7">
    <property type="entry name" value="ATP-DEPENDENT CLP PROTEASE ATP-BINDING SUBUNIT CLPX-LIKE, MITOCHONDRIAL"/>
    <property type="match status" value="1"/>
</dbReference>